<dbReference type="SUPFAM" id="SSF56219">
    <property type="entry name" value="DNase I-like"/>
    <property type="match status" value="1"/>
</dbReference>
<name>N1NFY0_ARADU</name>
<evidence type="ECO:0000313" key="2">
    <source>
        <dbReference type="EMBL" id="CCW28777.1"/>
    </source>
</evidence>
<organism evidence="2">
    <name type="scientific">Arachis duranensis</name>
    <name type="common">Wild peanut</name>
    <dbReference type="NCBI Taxonomy" id="130453"/>
    <lineage>
        <taxon>Eukaryota</taxon>
        <taxon>Viridiplantae</taxon>
        <taxon>Streptophyta</taxon>
        <taxon>Embryophyta</taxon>
        <taxon>Tracheophyta</taxon>
        <taxon>Spermatophyta</taxon>
        <taxon>Magnoliopsida</taxon>
        <taxon>eudicotyledons</taxon>
        <taxon>Gunneridae</taxon>
        <taxon>Pentapetalae</taxon>
        <taxon>rosids</taxon>
        <taxon>fabids</taxon>
        <taxon>Fabales</taxon>
        <taxon>Fabaceae</taxon>
        <taxon>Papilionoideae</taxon>
        <taxon>50 kb inversion clade</taxon>
        <taxon>dalbergioids sensu lato</taxon>
        <taxon>Dalbergieae</taxon>
        <taxon>Pterocarpus clade</taxon>
        <taxon>Arachis</taxon>
    </lineage>
</organism>
<proteinExistence type="predicted"/>
<dbReference type="EMBL" id="HF937568">
    <property type="protein sequence ID" value="CCW28777.1"/>
    <property type="molecule type" value="Genomic_DNA"/>
</dbReference>
<keyword evidence="2" id="KW-0269">Exonuclease</keyword>
<dbReference type="AlphaFoldDB" id="N1NFY0"/>
<sequence length="196" mass="22310">MAESGRVPTRNWHPRANEDNDMEQSGFGKDPNSEEEHRNNQYLEIFQRINAAGEHYLLIGDFNAIRGQHEKEGGTQKSASSITGFNGFMDGDSLRDIGYESCKFTCKLKNYRYKLVEWQSTNPNNSAKLIVELTQKLEAEKQKAQLTDKRLISTEGFRRLREGGKQNREGKREADTIMYPGSVALCNATYIQSPPQ</sequence>
<dbReference type="GO" id="GO:0004527">
    <property type="term" value="F:exonuclease activity"/>
    <property type="evidence" value="ECO:0007669"/>
    <property type="project" value="UniProtKB-KW"/>
</dbReference>
<keyword evidence="2" id="KW-0255">Endonuclease</keyword>
<feature type="region of interest" description="Disordered" evidence="1">
    <location>
        <begin position="1"/>
        <end position="37"/>
    </location>
</feature>
<protein>
    <submittedName>
        <fullName evidence="2">Putative endonuclease/exonuclease/phosphatase</fullName>
    </submittedName>
</protein>
<accession>N1NFY0</accession>
<reference evidence="2" key="1">
    <citation type="journal article" date="2013" name="Ann. Bot.">
        <title>The repetitive component of the A genome of peanut (Arachis hypogaea) and its role in remodelling intergenic sequence space since its evolutionary divergence from the B genome.</title>
        <authorList>
            <person name="Bertioli D.J."/>
            <person name="Vidigal B."/>
            <person name="Nielen S."/>
            <person name="Ratnaparkhe M.B."/>
            <person name="Lee T.H."/>
            <person name="Leal-Bertioli S.C."/>
            <person name="Kim C."/>
            <person name="Guimaraes P.M."/>
            <person name="Seijo G."/>
            <person name="Schwarzacher T."/>
            <person name="Paterson A.H."/>
            <person name="Heslop-Harrison P."/>
            <person name="Araujo A.C."/>
        </authorList>
    </citation>
    <scope>NUCLEOTIDE SEQUENCE</scope>
</reference>
<dbReference type="GO" id="GO:0004519">
    <property type="term" value="F:endonuclease activity"/>
    <property type="evidence" value="ECO:0007669"/>
    <property type="project" value="UniProtKB-KW"/>
</dbReference>
<gene>
    <name evidence="2" type="ORF">ARAX_ADH079023-072J06-007</name>
</gene>
<reference evidence="2" key="2">
    <citation type="submission" date="2013-04" db="EMBL/GenBank/DDBJ databases">
        <authorList>
            <person name="Bertioli D."/>
        </authorList>
    </citation>
    <scope>NUCLEOTIDE SEQUENCE</scope>
</reference>
<evidence type="ECO:0000256" key="1">
    <source>
        <dbReference type="SAM" id="MobiDB-lite"/>
    </source>
</evidence>
<keyword evidence="2" id="KW-0378">Hydrolase</keyword>
<keyword evidence="2" id="KW-0540">Nuclease</keyword>
<dbReference type="InterPro" id="IPR036691">
    <property type="entry name" value="Endo/exonu/phosph_ase_sf"/>
</dbReference>